<evidence type="ECO:0000256" key="3">
    <source>
        <dbReference type="ARBA" id="ARBA00023163"/>
    </source>
</evidence>
<keyword evidence="3" id="KW-0804">Transcription</keyword>
<accession>A0ABS8NMM6</accession>
<feature type="domain" description="HTH araC/xylS-type" evidence="4">
    <location>
        <begin position="149"/>
        <end position="247"/>
    </location>
</feature>
<keyword evidence="6" id="KW-1185">Reference proteome</keyword>
<dbReference type="Pfam" id="PF12833">
    <property type="entry name" value="HTH_18"/>
    <property type="match status" value="1"/>
</dbReference>
<dbReference type="SUPFAM" id="SSF55785">
    <property type="entry name" value="PYP-like sensor domain (PAS domain)"/>
    <property type="match status" value="1"/>
</dbReference>
<dbReference type="InterPro" id="IPR050204">
    <property type="entry name" value="AraC_XylS_family_regulators"/>
</dbReference>
<evidence type="ECO:0000313" key="6">
    <source>
        <dbReference type="Proteomes" id="UP001430306"/>
    </source>
</evidence>
<name>A0ABS8NMM6_9BACT</name>
<gene>
    <name evidence="5" type="ORF">LOC71_21030</name>
</gene>
<evidence type="ECO:0000256" key="2">
    <source>
        <dbReference type="ARBA" id="ARBA00023125"/>
    </source>
</evidence>
<proteinExistence type="predicted"/>
<dbReference type="InterPro" id="IPR018060">
    <property type="entry name" value="HTH_AraC"/>
</dbReference>
<dbReference type="InterPro" id="IPR018062">
    <property type="entry name" value="HTH_AraC-typ_CS"/>
</dbReference>
<comment type="caution">
    <text evidence="5">The sequence shown here is derived from an EMBL/GenBank/DDBJ whole genome shotgun (WGS) entry which is preliminary data.</text>
</comment>
<dbReference type="SMART" id="SM00342">
    <property type="entry name" value="HTH_ARAC"/>
    <property type="match status" value="1"/>
</dbReference>
<dbReference type="Pfam" id="PF08448">
    <property type="entry name" value="PAS_4"/>
    <property type="match status" value="1"/>
</dbReference>
<protein>
    <submittedName>
        <fullName evidence="5">AraC family transcriptional regulator</fullName>
    </submittedName>
</protein>
<dbReference type="Gene3D" id="3.30.450.20">
    <property type="entry name" value="PAS domain"/>
    <property type="match status" value="1"/>
</dbReference>
<sequence length="255" mass="29211">MMHSQIEQAASFFSQFRDAKSIVQLFDFLPNVCFYAKDAEHRYIAVNRATLAAVFNLTEKSELLGRTDREFQPPALAEAYHAEDRRVMDGRTTIANQVWLVPHVHGMPRWYVSTKTPLFDDESSVVGIAGVMYPIETPEDQAAMFQELGPVVQFIGENYTDTISMKDMAEMAELSSSQFNQRFQTLLRMSPSEFVLSLRVDQARQLLIETEQPLAEVAAAVGFYDQSHFTKRFRRVTGMTPRAYRKRFREQKGSS</sequence>
<evidence type="ECO:0000313" key="5">
    <source>
        <dbReference type="EMBL" id="MCC9644766.1"/>
    </source>
</evidence>
<dbReference type="PROSITE" id="PS01124">
    <property type="entry name" value="HTH_ARAC_FAMILY_2"/>
    <property type="match status" value="1"/>
</dbReference>
<dbReference type="InterPro" id="IPR013656">
    <property type="entry name" value="PAS_4"/>
</dbReference>
<dbReference type="InterPro" id="IPR009057">
    <property type="entry name" value="Homeodomain-like_sf"/>
</dbReference>
<keyword evidence="2" id="KW-0238">DNA-binding</keyword>
<reference evidence="5" key="1">
    <citation type="submission" date="2021-11" db="EMBL/GenBank/DDBJ databases">
        <title>Genome sequence.</title>
        <authorList>
            <person name="Sun Q."/>
        </authorList>
    </citation>
    <scope>NUCLEOTIDE SEQUENCE</scope>
    <source>
        <strain evidence="5">JC740</strain>
    </source>
</reference>
<dbReference type="PROSITE" id="PS00041">
    <property type="entry name" value="HTH_ARAC_FAMILY_1"/>
    <property type="match status" value="1"/>
</dbReference>
<evidence type="ECO:0000256" key="1">
    <source>
        <dbReference type="ARBA" id="ARBA00023015"/>
    </source>
</evidence>
<dbReference type="Proteomes" id="UP001430306">
    <property type="component" value="Unassembled WGS sequence"/>
</dbReference>
<dbReference type="PANTHER" id="PTHR46796">
    <property type="entry name" value="HTH-TYPE TRANSCRIPTIONAL ACTIVATOR RHAS-RELATED"/>
    <property type="match status" value="1"/>
</dbReference>
<evidence type="ECO:0000259" key="4">
    <source>
        <dbReference type="PROSITE" id="PS01124"/>
    </source>
</evidence>
<dbReference type="PANTHER" id="PTHR46796:SF13">
    <property type="entry name" value="HTH-TYPE TRANSCRIPTIONAL ACTIVATOR RHAS"/>
    <property type="match status" value="1"/>
</dbReference>
<dbReference type="InterPro" id="IPR020449">
    <property type="entry name" value="Tscrpt_reg_AraC-type_HTH"/>
</dbReference>
<organism evidence="5 6">
    <name type="scientific">Rhodopirellula halodulae</name>
    <dbReference type="NCBI Taxonomy" id="2894198"/>
    <lineage>
        <taxon>Bacteria</taxon>
        <taxon>Pseudomonadati</taxon>
        <taxon>Planctomycetota</taxon>
        <taxon>Planctomycetia</taxon>
        <taxon>Pirellulales</taxon>
        <taxon>Pirellulaceae</taxon>
        <taxon>Rhodopirellula</taxon>
    </lineage>
</organism>
<dbReference type="SUPFAM" id="SSF46689">
    <property type="entry name" value="Homeodomain-like"/>
    <property type="match status" value="2"/>
</dbReference>
<dbReference type="RefSeq" id="WP_230276463.1">
    <property type="nucleotide sequence ID" value="NZ_JAJKFW010000060.1"/>
</dbReference>
<dbReference type="InterPro" id="IPR035965">
    <property type="entry name" value="PAS-like_dom_sf"/>
</dbReference>
<dbReference type="Gene3D" id="1.10.10.60">
    <property type="entry name" value="Homeodomain-like"/>
    <property type="match status" value="1"/>
</dbReference>
<dbReference type="PRINTS" id="PR00032">
    <property type="entry name" value="HTHARAC"/>
</dbReference>
<dbReference type="EMBL" id="JAJKFW010000060">
    <property type="protein sequence ID" value="MCC9644766.1"/>
    <property type="molecule type" value="Genomic_DNA"/>
</dbReference>
<keyword evidence="1" id="KW-0805">Transcription regulation</keyword>